<protein>
    <submittedName>
        <fullName evidence="1">Uncharacterized protein</fullName>
    </submittedName>
</protein>
<evidence type="ECO:0000313" key="1">
    <source>
        <dbReference type="EMBL" id="AXX63821.1"/>
    </source>
</evidence>
<name>A0AAN1UFQ2_VIBVL</name>
<dbReference type="EMBL" id="CP019292">
    <property type="protein sequence ID" value="AXX63821.1"/>
    <property type="molecule type" value="Genomic_DNA"/>
</dbReference>
<dbReference type="RefSeq" id="WP_118895417.1">
    <property type="nucleotide sequence ID" value="NZ_CP019292.1"/>
</dbReference>
<evidence type="ECO:0000313" key="2">
    <source>
        <dbReference type="Proteomes" id="UP000263418"/>
    </source>
</evidence>
<reference evidence="1 2" key="1">
    <citation type="submission" date="2017-03" db="EMBL/GenBank/DDBJ databases">
        <title>Complete Genome Sequence of Vibrio vulnificus FORC_053.</title>
        <authorList>
            <consortium name="Food-borne Pathogen Omics Research Center"/>
            <person name="Chung H.Y."/>
            <person name="Na E.J."/>
            <person name="Song J.S."/>
            <person name="Kim H."/>
            <person name="Lee J.-H."/>
            <person name="Ryu S."/>
            <person name="Choi S.H."/>
        </authorList>
    </citation>
    <scope>NUCLEOTIDE SEQUENCE [LARGE SCALE GENOMIC DNA]</scope>
    <source>
        <strain evidence="1 2">FORC_053</strain>
    </source>
</reference>
<proteinExistence type="predicted"/>
<gene>
    <name evidence="1" type="ORF">FORC53_5482</name>
</gene>
<accession>A0AAN1UFQ2</accession>
<dbReference type="Proteomes" id="UP000263418">
    <property type="component" value="Chromosome 3"/>
</dbReference>
<sequence>MNSALSILSLPNIIAENNKGAMSAFLNTDNFTDPNRTKQSLIVLIQAVLENEFDTESAKYLRDNLSERMPSIKSAVFHAIAHSFCSEKNSKILLFLQEHRDRVFGIEWLERKLLDGQNTDPEISSAVLSKLDEIIATNS</sequence>
<dbReference type="AlphaFoldDB" id="A0AAN1UFQ2"/>
<organism evidence="1 2">
    <name type="scientific">Vibrio vulnificus</name>
    <dbReference type="NCBI Taxonomy" id="672"/>
    <lineage>
        <taxon>Bacteria</taxon>
        <taxon>Pseudomonadati</taxon>
        <taxon>Pseudomonadota</taxon>
        <taxon>Gammaproteobacteria</taxon>
        <taxon>Vibrionales</taxon>
        <taxon>Vibrionaceae</taxon>
        <taxon>Vibrio</taxon>
    </lineage>
</organism>